<name>A0A1I1BNB8_9BACT</name>
<dbReference type="AlphaFoldDB" id="A0A1I1BNB8"/>
<gene>
    <name evidence="2" type="ORF">SAMN04489723_11422</name>
</gene>
<protein>
    <recommendedName>
        <fullName evidence="4">DUF3945 domain-containing protein</fullName>
    </recommendedName>
</protein>
<dbReference type="STRING" id="237018.SAMN04489723_11422"/>
<proteinExistence type="predicted"/>
<sequence>MNEQNFDYLKNQVKYTGFGEALEPQLKEKISKGESNFTLNHQANFGGDTVNADLHFRKSEMTDMYFFNKYDLSLTKSGQDEPAINQTFYIGKDNNITLKEGYNLLDGRAVNKDLVNKEQEKYNAWVQLDFKETDNQGNFKLKQFHENYGFDLQKALEKHPIKELGNPEDQSRLMDSLKKGNRQSVTFTGSEGEQKRFVEASPQFKNVNTYDANQVRTAETQREGKSESQTKSKKQEVKEESDESPTKKTRKRKSAGIAG</sequence>
<evidence type="ECO:0000313" key="3">
    <source>
        <dbReference type="Proteomes" id="UP000198790"/>
    </source>
</evidence>
<dbReference type="Proteomes" id="UP000198790">
    <property type="component" value="Unassembled WGS sequence"/>
</dbReference>
<reference evidence="2 3" key="1">
    <citation type="submission" date="2016-10" db="EMBL/GenBank/DDBJ databases">
        <authorList>
            <person name="de Groot N.N."/>
        </authorList>
    </citation>
    <scope>NUCLEOTIDE SEQUENCE [LARGE SCALE GENOMIC DNA]</scope>
    <source>
        <strain evidence="2 3">DSM 23399</strain>
    </source>
</reference>
<dbReference type="EMBL" id="FOKK01000014">
    <property type="protein sequence ID" value="SFB49950.1"/>
    <property type="molecule type" value="Genomic_DNA"/>
</dbReference>
<keyword evidence="3" id="KW-1185">Reference proteome</keyword>
<feature type="compositionally biased region" description="Basic residues" evidence="1">
    <location>
        <begin position="247"/>
        <end position="259"/>
    </location>
</feature>
<evidence type="ECO:0008006" key="4">
    <source>
        <dbReference type="Google" id="ProtNLM"/>
    </source>
</evidence>
<accession>A0A1I1BNB8</accession>
<evidence type="ECO:0000256" key="1">
    <source>
        <dbReference type="SAM" id="MobiDB-lite"/>
    </source>
</evidence>
<dbReference type="RefSeq" id="WP_092899361.1">
    <property type="nucleotide sequence ID" value="NZ_FOKK01000014.1"/>
</dbReference>
<feature type="compositionally biased region" description="Basic and acidic residues" evidence="1">
    <location>
        <begin position="219"/>
        <end position="238"/>
    </location>
</feature>
<feature type="compositionally biased region" description="Polar residues" evidence="1">
    <location>
        <begin position="203"/>
        <end position="218"/>
    </location>
</feature>
<evidence type="ECO:0000313" key="2">
    <source>
        <dbReference type="EMBL" id="SFB49950.1"/>
    </source>
</evidence>
<dbReference type="OrthoDB" id="6372253at2"/>
<feature type="region of interest" description="Disordered" evidence="1">
    <location>
        <begin position="201"/>
        <end position="259"/>
    </location>
</feature>
<organism evidence="2 3">
    <name type="scientific">Algoriphagus aquimarinus</name>
    <dbReference type="NCBI Taxonomy" id="237018"/>
    <lineage>
        <taxon>Bacteria</taxon>
        <taxon>Pseudomonadati</taxon>
        <taxon>Bacteroidota</taxon>
        <taxon>Cytophagia</taxon>
        <taxon>Cytophagales</taxon>
        <taxon>Cyclobacteriaceae</taxon>
        <taxon>Algoriphagus</taxon>
    </lineage>
</organism>